<organism evidence="4 5">
    <name type="scientific">Orbilia brochopaga</name>
    <dbReference type="NCBI Taxonomy" id="3140254"/>
    <lineage>
        <taxon>Eukaryota</taxon>
        <taxon>Fungi</taxon>
        <taxon>Dikarya</taxon>
        <taxon>Ascomycota</taxon>
        <taxon>Pezizomycotina</taxon>
        <taxon>Orbiliomycetes</taxon>
        <taxon>Orbiliales</taxon>
        <taxon>Orbiliaceae</taxon>
        <taxon>Orbilia</taxon>
    </lineage>
</organism>
<feature type="region of interest" description="Disordered" evidence="1">
    <location>
        <begin position="1672"/>
        <end position="1693"/>
    </location>
</feature>
<feature type="compositionally biased region" description="Low complexity" evidence="1">
    <location>
        <begin position="119"/>
        <end position="128"/>
    </location>
</feature>
<feature type="region of interest" description="Disordered" evidence="1">
    <location>
        <begin position="1620"/>
        <end position="1641"/>
    </location>
</feature>
<feature type="region of interest" description="Disordered" evidence="1">
    <location>
        <begin position="1573"/>
        <end position="1605"/>
    </location>
</feature>
<sequence>MSSPEADAFDPEAAHDTTPKLKGKAAAFEPFEEDLSNSLRPPAEALENADAGKGPEDADALGEPPDTLADKLDHLQDVQQGGSSSRLNGFTFKRAKSTEHVPTVEGDGAQDNTPADGVDSLSDGGSHLPSPPGSPVIVDDTASVQASVTSSPGSSLPPRRPSLQNGPIPSLRPFDRRFQSRLSLSPSPLASPRPSSPALLNLHSRSSSLSGQGDELDGDADEGSTPWDVIRWTKLKKIKAQLYSETGRRAYGDPTCINIFTSIAVGTSKGLILIFDYHQTLTSVVGQNLKAVECGGVTSLAISADYTTIAGGHAKGHIFTWEIGKSARPFLSIPPIPLGQIDGKKEDGHVQGTSVLHLGFLGTRHTALVSADDKGMAFSHLASRSLVGRVVKTTRILGRYPFDIATASRPRKPSSVLAFASLPLGNAPQATDTMGLTAMLTPYLLVIVSTTPIAQTQHKLARPKVASETALSGCLAWFPAIRIKSDSPNGEKAGQVVQPRLAYCWSNVLTVMEVLHADKGAAEPDPYKPPALHFRLKSRWKSDEAIVAVQWLNRQMLCVVTVSQRLIIIEEPTMRATERFDLIPKHITHYDYFSRQLRSLVGSMDEEGSLHATIADGYHNSIKAFKGRIFLLGSYDMSVGALSNWADRLLALMEVGDFIGALKLATSFYLGGVEMITVGLPQDDTARHKMVKDKLLDMMGASLRYAFGLTAQSVPIKEREQLRELALACVTACMSMGTVDFLFDTAFEAFEEGSAEGIFLETLEPLILSGELTQLPPAVVKSLITHYTSLSLDSRLEEIICHLDPRTMDIHQVTSLCKEHSLYDALIYVWNQALSDYVTPMIELLALIVPLITANDEGAEVQSLNSTNALKIFPYLSYVLTGRPYPTGDAMSDAEASAAKAMLYYFLFLGRPIQWPKGSETYVLTKTSNHNDEPSFPYLRAILEFDAPSFLSCLNEAFEDAFLNDDDPSSNMAASASSTELGEDQVFGRSVNRQYIVSILLEVMNPADFGPQDTVYLDMFIARNLPKYPQYLLFPGSTLQRVLNGLCNYPGGDIAEDCQLSAEYLLSVYHPPDITTLIDSFTAAGFYRVLKTVFRSEKDYPRLLEMYFEDTDSSNAVFDCIRELLRASSALTAKQREDVKAVIREHAAQLADIDAEKAASILNAVAPDLHHVIVAAAESFPERQYQYLRVVLEPPIEKSAKGKSSQRVVSRDKIAQYSTLLELYIRLMCSYDFDRVSRFLETLSPGDLKLDKVIPALEEKGAVDGVVLLMAREGLIKEAMVKLVQHLAVLEAAFVGLLRGCVDDENGYQESHTIGEMLVALQKFSKVGIWLCQSQMAALETKLKGSGRTALKKALSGKMNAALTPEEDLWLDLIDAVVHISKSASGVLRAAAATGTSSSTAVSPSTPTPTSMTMPEFPSRPVSRASSKSQRSHYSIISERRLLAATHRLVHDVFTALLSATSATGGQNTTSFLRILRAFLNRAAITSPSLADLRNVLASIFDTYTYEERLLALAGKLLDQDLFTQVDDAAARRLRGWRPRSQLCEACGKKVWGAGAAGGIYAAWETRRIEEFERSRRQREETEARRQRERYGSISKGKGKALSGEQRMALANIAREADKEVEEAAGAESGAGGQKSGSKDGKDVSSALMVFHCGHVYHRNCLETLHKDAEEASADTHADGQNADESRFLESSRHDDNVEDVGIRCVVCR</sequence>
<dbReference type="PANTHER" id="PTHR12616:SF8">
    <property type="entry name" value="VACUOLAR PROTEIN SORTING-ASSOCIATED PROTEIN 8 HOMOLOG"/>
    <property type="match status" value="1"/>
</dbReference>
<feature type="compositionally biased region" description="Polar residues" evidence="1">
    <location>
        <begin position="77"/>
        <end position="88"/>
    </location>
</feature>
<feature type="region of interest" description="Disordered" evidence="1">
    <location>
        <begin position="1396"/>
        <end position="1430"/>
    </location>
</feature>
<dbReference type="SUPFAM" id="SSF50978">
    <property type="entry name" value="WD40 repeat-like"/>
    <property type="match status" value="1"/>
</dbReference>
<evidence type="ECO:0000259" key="3">
    <source>
        <dbReference type="Pfam" id="PF25066"/>
    </source>
</evidence>
<evidence type="ECO:0000313" key="5">
    <source>
        <dbReference type="Proteomes" id="UP001375240"/>
    </source>
</evidence>
<dbReference type="Pfam" id="PF23410">
    <property type="entry name" value="Beta-prop_VPS8"/>
    <property type="match status" value="1"/>
</dbReference>
<proteinExistence type="predicted"/>
<evidence type="ECO:0000313" key="4">
    <source>
        <dbReference type="EMBL" id="KAK6332799.1"/>
    </source>
</evidence>
<feature type="compositionally biased region" description="Low complexity" evidence="1">
    <location>
        <begin position="150"/>
        <end position="163"/>
    </location>
</feature>
<protein>
    <submittedName>
        <fullName evidence="4">Vacuolar protein sorting-associated protein 8</fullName>
    </submittedName>
</protein>
<dbReference type="GO" id="GO:0006623">
    <property type="term" value="P:protein targeting to vacuole"/>
    <property type="evidence" value="ECO:0007669"/>
    <property type="project" value="InterPro"/>
</dbReference>
<comment type="caution">
    <text evidence="4">The sequence shown here is derived from an EMBL/GenBank/DDBJ whole genome shotgun (WGS) entry which is preliminary data.</text>
</comment>
<name>A0AAV9U165_9PEZI</name>
<dbReference type="InterPro" id="IPR045111">
    <property type="entry name" value="Vps41/Vps8"/>
</dbReference>
<reference evidence="4 5" key="1">
    <citation type="submission" date="2019-10" db="EMBL/GenBank/DDBJ databases">
        <authorList>
            <person name="Palmer J.M."/>
        </authorList>
    </citation>
    <scope>NUCLEOTIDE SEQUENCE [LARGE SCALE GENOMIC DNA]</scope>
    <source>
        <strain evidence="4 5">TWF696</strain>
    </source>
</reference>
<feature type="compositionally biased region" description="Low complexity" evidence="1">
    <location>
        <begin position="196"/>
        <end position="210"/>
    </location>
</feature>
<evidence type="ECO:0000259" key="2">
    <source>
        <dbReference type="Pfam" id="PF12816"/>
    </source>
</evidence>
<dbReference type="Pfam" id="PF12816">
    <property type="entry name" value="TPR_Vps8"/>
    <property type="match status" value="1"/>
</dbReference>
<dbReference type="Pfam" id="PF25066">
    <property type="entry name" value="TPR_VPS8_2"/>
    <property type="match status" value="1"/>
</dbReference>
<keyword evidence="5" id="KW-1185">Reference proteome</keyword>
<feature type="compositionally biased region" description="Basic and acidic residues" evidence="1">
    <location>
        <begin position="1573"/>
        <end position="1591"/>
    </location>
</feature>
<dbReference type="EMBL" id="JAVHNQ010000014">
    <property type="protein sequence ID" value="KAK6332799.1"/>
    <property type="molecule type" value="Genomic_DNA"/>
</dbReference>
<gene>
    <name evidence="4" type="primary">VPS8</name>
    <name evidence="4" type="ORF">TWF696_002822</name>
</gene>
<dbReference type="InterPro" id="IPR059070">
    <property type="entry name" value="TPR_VPS8_2"/>
</dbReference>
<dbReference type="Proteomes" id="UP001375240">
    <property type="component" value="Unassembled WGS sequence"/>
</dbReference>
<dbReference type="InterPro" id="IPR025941">
    <property type="entry name" value="Vps8_central_dom"/>
</dbReference>
<dbReference type="GO" id="GO:0030897">
    <property type="term" value="C:HOPS complex"/>
    <property type="evidence" value="ECO:0007669"/>
    <property type="project" value="TreeGrafter"/>
</dbReference>
<dbReference type="PANTHER" id="PTHR12616">
    <property type="entry name" value="VACUOLAR PROTEIN SORTING VPS41"/>
    <property type="match status" value="1"/>
</dbReference>
<feature type="domain" description="VPS8-like TPR-like repeats" evidence="3">
    <location>
        <begin position="1312"/>
        <end position="1533"/>
    </location>
</feature>
<dbReference type="GO" id="GO:0034058">
    <property type="term" value="P:endosomal vesicle fusion"/>
    <property type="evidence" value="ECO:0007669"/>
    <property type="project" value="TreeGrafter"/>
</dbReference>
<feature type="domain" description="Vacuolar protein sorting-associated protein 8 central" evidence="2">
    <location>
        <begin position="758"/>
        <end position="958"/>
    </location>
</feature>
<evidence type="ECO:0000256" key="1">
    <source>
        <dbReference type="SAM" id="MobiDB-lite"/>
    </source>
</evidence>
<dbReference type="InterPro" id="IPR036322">
    <property type="entry name" value="WD40_repeat_dom_sf"/>
</dbReference>
<dbReference type="GO" id="GO:0005770">
    <property type="term" value="C:late endosome"/>
    <property type="evidence" value="ECO:0007669"/>
    <property type="project" value="TreeGrafter"/>
</dbReference>
<feature type="compositionally biased region" description="Low complexity" evidence="1">
    <location>
        <begin position="1396"/>
        <end position="1419"/>
    </location>
</feature>
<feature type="region of interest" description="Disordered" evidence="1">
    <location>
        <begin position="1"/>
        <end position="223"/>
    </location>
</feature>
<accession>A0AAV9U165</accession>